<dbReference type="Proteomes" id="UP000887013">
    <property type="component" value="Unassembled WGS sequence"/>
</dbReference>
<organism evidence="1 2">
    <name type="scientific">Nephila pilipes</name>
    <name type="common">Giant wood spider</name>
    <name type="synonym">Nephila maculata</name>
    <dbReference type="NCBI Taxonomy" id="299642"/>
    <lineage>
        <taxon>Eukaryota</taxon>
        <taxon>Metazoa</taxon>
        <taxon>Ecdysozoa</taxon>
        <taxon>Arthropoda</taxon>
        <taxon>Chelicerata</taxon>
        <taxon>Arachnida</taxon>
        <taxon>Araneae</taxon>
        <taxon>Araneomorphae</taxon>
        <taxon>Entelegynae</taxon>
        <taxon>Araneoidea</taxon>
        <taxon>Nephilidae</taxon>
        <taxon>Nephila</taxon>
    </lineage>
</organism>
<reference evidence="1" key="1">
    <citation type="submission" date="2020-08" db="EMBL/GenBank/DDBJ databases">
        <title>Multicomponent nature underlies the extraordinary mechanical properties of spider dragline silk.</title>
        <authorList>
            <person name="Kono N."/>
            <person name="Nakamura H."/>
            <person name="Mori M."/>
            <person name="Yoshida Y."/>
            <person name="Ohtoshi R."/>
            <person name="Malay A.D."/>
            <person name="Moran D.A.P."/>
            <person name="Tomita M."/>
            <person name="Numata K."/>
            <person name="Arakawa K."/>
        </authorList>
    </citation>
    <scope>NUCLEOTIDE SEQUENCE</scope>
</reference>
<evidence type="ECO:0000313" key="2">
    <source>
        <dbReference type="Proteomes" id="UP000887013"/>
    </source>
</evidence>
<dbReference type="AlphaFoldDB" id="A0A8X6K3E9"/>
<keyword evidence="2" id="KW-1185">Reference proteome</keyword>
<protein>
    <submittedName>
        <fullName evidence="1">Uncharacterized protein</fullName>
    </submittedName>
</protein>
<evidence type="ECO:0000313" key="1">
    <source>
        <dbReference type="EMBL" id="GFS61239.1"/>
    </source>
</evidence>
<sequence length="83" mass="9623">MMGVSATEFVKCYNIFEDHIMEAGSYLGDHYNPGTYEEVVNAKDSIKRKKAMKNEMRSLKENPTWKTDLRVTVEQCPVSRFID</sequence>
<name>A0A8X6K3E9_NEPPI</name>
<proteinExistence type="predicted"/>
<dbReference type="EMBL" id="BMAW01047518">
    <property type="protein sequence ID" value="GFS61239.1"/>
    <property type="molecule type" value="Genomic_DNA"/>
</dbReference>
<gene>
    <name evidence="1" type="ORF">NPIL_659401</name>
</gene>
<comment type="caution">
    <text evidence="1">The sequence shown here is derived from an EMBL/GenBank/DDBJ whole genome shotgun (WGS) entry which is preliminary data.</text>
</comment>
<dbReference type="OrthoDB" id="6751514at2759"/>
<accession>A0A8X6K3E9</accession>